<dbReference type="OrthoDB" id="5244329at2"/>
<organism evidence="3 4">
    <name type="scientific">Motilibacter peucedani</name>
    <dbReference type="NCBI Taxonomy" id="598650"/>
    <lineage>
        <taxon>Bacteria</taxon>
        <taxon>Bacillati</taxon>
        <taxon>Actinomycetota</taxon>
        <taxon>Actinomycetes</taxon>
        <taxon>Motilibacterales</taxon>
        <taxon>Motilibacteraceae</taxon>
        <taxon>Motilibacter</taxon>
    </lineage>
</organism>
<dbReference type="InterPro" id="IPR035965">
    <property type="entry name" value="PAS-like_dom_sf"/>
</dbReference>
<dbReference type="EMBL" id="RBWV01000009">
    <property type="protein sequence ID" value="RKS80315.1"/>
    <property type="molecule type" value="Genomic_DNA"/>
</dbReference>
<dbReference type="SUPFAM" id="SSF55874">
    <property type="entry name" value="ATPase domain of HSP90 chaperone/DNA topoisomerase II/histidine kinase"/>
    <property type="match status" value="1"/>
</dbReference>
<dbReference type="CDD" id="cd00130">
    <property type="entry name" value="PAS"/>
    <property type="match status" value="1"/>
</dbReference>
<dbReference type="InterPro" id="IPR036457">
    <property type="entry name" value="PPM-type-like_dom_sf"/>
</dbReference>
<dbReference type="SMART" id="SM00065">
    <property type="entry name" value="GAF"/>
    <property type="match status" value="3"/>
</dbReference>
<dbReference type="PANTHER" id="PTHR43156">
    <property type="entry name" value="STAGE II SPORULATION PROTEIN E-RELATED"/>
    <property type="match status" value="1"/>
</dbReference>
<protein>
    <submittedName>
        <fullName evidence="3">PAS domain S-box-containing protein</fullName>
    </submittedName>
</protein>
<keyword evidence="4" id="KW-1185">Reference proteome</keyword>
<dbReference type="Pfam" id="PF01590">
    <property type="entry name" value="GAF"/>
    <property type="match status" value="1"/>
</dbReference>
<dbReference type="Gene3D" id="3.30.450.20">
    <property type="entry name" value="PAS domain"/>
    <property type="match status" value="1"/>
</dbReference>
<dbReference type="Pfam" id="PF13185">
    <property type="entry name" value="GAF_2"/>
    <property type="match status" value="2"/>
</dbReference>
<dbReference type="InterPro" id="IPR029016">
    <property type="entry name" value="GAF-like_dom_sf"/>
</dbReference>
<dbReference type="Pfam" id="PF08448">
    <property type="entry name" value="PAS_4"/>
    <property type="match status" value="1"/>
</dbReference>
<dbReference type="Gene3D" id="3.30.450.40">
    <property type="match status" value="4"/>
</dbReference>
<dbReference type="NCBIfam" id="TIGR00229">
    <property type="entry name" value="sensory_box"/>
    <property type="match status" value="1"/>
</dbReference>
<keyword evidence="1" id="KW-0378">Hydrolase</keyword>
<dbReference type="Proteomes" id="UP000281955">
    <property type="component" value="Unassembled WGS sequence"/>
</dbReference>
<dbReference type="SMART" id="SM00091">
    <property type="entry name" value="PAS"/>
    <property type="match status" value="1"/>
</dbReference>
<sequence>MLRTREEREFAATPESVPEARRVLRGALSAWNLDELVDGAAVVVTELLTNAVLHACEPIRLVLEPHGERGLRIEVHDGSPHMPLRPRADTDATTGRGMGLVALLAEHWGAEPEGEGKLVWCEIGPEAQEAEALWPSAPAGDEFDLESWGDLLAETGPTRHTVHLGDVPTDLLLAAKYHVDSLVRELTLTATGAESGITGALPAHLSELIRTVSVEFAEARQSIKRQALAADERGEARTSLTLTLPPGAADAGRRYLAALEEADRYARGERLLTLASPPQHTLFRRWYVSELVRALERAQAGEPDQPPTSFESFLLHAVDELAELQLASALAARLHRATEALAGAQDLAAVAEVAVEHAVSELAAAGGAVLLADGRWLRALATVGSVTVEGEAQVSAPLPGAQAHRTGEAVWVESREERDEQFPALVVRGDGVVATCAVPLVVAGHSIGALELVFSEGRLFSPDERAFCTALGGVAAQTLERVRLDESRRQIVQRLTRLQAVTSALAQVRDTEGVLDVVISHAVGLVGARIASLSLLDPDGATLRTRRLQPTPGEELHRWASYSLHDDLPASEALRTGDPIWVGSVAERNSRWPALRGVSDDFEHTTAVLPLAVDDSVLGVLTLSFSEGDHGGGEPAWEFFTAFADACAQALERARVAESVQDANRKLAFLADATGQLGESFDIDRTLVNLARLAVPELADWCVVHLFEEGELRVVAVEHVDADRRELAREVQERWPASVNDGTGIGRVVRTGVPVFVPDIPAVTAHHLPDRDPQHTAVLQELGFESLLLVPLSARGRTLGALSLMTSGSHRHYGEADFAFAQDLARRVAVAIDNARLFAALGAGLGSAQEGGESAERLAAILETVVDAFFRIDTEWRFVYVNRPAERLLMRRREELLGRSMWDLYPAALGTDFELGYRSAMQTGQQVTFEAYYQPFDAWVEVRATPDPEGLSVFLHRVDERRAMEAERERANERLRTVAAASSRFAALLEPAEVLDALTALLVPAMGSYALVALRSTVGAAMLQGAPRGDDDVRLVHLRHADRSREAELAALLGGVALRTSDESGPGAVTRSGVATELPAGVRWGDSPLDPALAELTATDAYAVPLVSRGRTLGAVVVAAPEEGTTDRTLVDELAARAAVALDNALLYRAERRNGIELQRHLLPRSSPQVPGAQIATRYLPSSQGALTGGDFYEALETPDGLVLALGDVVGHGMRSAARMGQLRAIVAALALQRLDPGELLGRIAADVDKLLDLGLATLLVCRFDTATRSLAVASAGHPPPLVTAVGGPAAYVELDAGPPLGVGAEDLPEHGAYPMVTVEVPVGGTVVLFSDGLVENRGESLTLGLERLRLALQEVSLPPELVADHLLRATGREQGGDDDVALLVLRSDARTWPAAREEP</sequence>
<evidence type="ECO:0000256" key="1">
    <source>
        <dbReference type="ARBA" id="ARBA00022801"/>
    </source>
</evidence>
<dbReference type="FunFam" id="3.30.450.40:FF:000035">
    <property type="entry name" value="PAS sensor protein"/>
    <property type="match status" value="1"/>
</dbReference>
<dbReference type="SMART" id="SM00331">
    <property type="entry name" value="PP2C_SIG"/>
    <property type="match status" value="1"/>
</dbReference>
<dbReference type="InterPro" id="IPR013656">
    <property type="entry name" value="PAS_4"/>
</dbReference>
<evidence type="ECO:0000259" key="2">
    <source>
        <dbReference type="PROSITE" id="PS50112"/>
    </source>
</evidence>
<proteinExistence type="predicted"/>
<gene>
    <name evidence="3" type="ORF">CLV35_0743</name>
</gene>
<dbReference type="InterPro" id="IPR000014">
    <property type="entry name" value="PAS"/>
</dbReference>
<dbReference type="InterPro" id="IPR052016">
    <property type="entry name" value="Bact_Sigma-Reg"/>
</dbReference>
<dbReference type="Gene3D" id="3.30.565.10">
    <property type="entry name" value="Histidine kinase-like ATPase, C-terminal domain"/>
    <property type="match status" value="1"/>
</dbReference>
<name>A0A420XU08_9ACTN</name>
<evidence type="ECO:0000313" key="4">
    <source>
        <dbReference type="Proteomes" id="UP000281955"/>
    </source>
</evidence>
<dbReference type="InterPro" id="IPR036890">
    <property type="entry name" value="HATPase_C_sf"/>
</dbReference>
<dbReference type="GO" id="GO:0016791">
    <property type="term" value="F:phosphatase activity"/>
    <property type="evidence" value="ECO:0007669"/>
    <property type="project" value="TreeGrafter"/>
</dbReference>
<dbReference type="CDD" id="cd16936">
    <property type="entry name" value="HATPase_RsbW-like"/>
    <property type="match status" value="1"/>
</dbReference>
<reference evidence="3 4" key="1">
    <citation type="submission" date="2018-10" db="EMBL/GenBank/DDBJ databases">
        <title>Genomic Encyclopedia of Archaeal and Bacterial Type Strains, Phase II (KMG-II): from individual species to whole genera.</title>
        <authorList>
            <person name="Goeker M."/>
        </authorList>
    </citation>
    <scope>NUCLEOTIDE SEQUENCE [LARGE SCALE GENOMIC DNA]</scope>
    <source>
        <strain evidence="3 4">RP-AC37</strain>
    </source>
</reference>
<dbReference type="Gene3D" id="3.60.40.10">
    <property type="entry name" value="PPM-type phosphatase domain"/>
    <property type="match status" value="1"/>
</dbReference>
<dbReference type="SUPFAM" id="SSF81606">
    <property type="entry name" value="PP2C-like"/>
    <property type="match status" value="1"/>
</dbReference>
<comment type="caution">
    <text evidence="3">The sequence shown here is derived from an EMBL/GenBank/DDBJ whole genome shotgun (WGS) entry which is preliminary data.</text>
</comment>
<dbReference type="SUPFAM" id="SSF55781">
    <property type="entry name" value="GAF domain-like"/>
    <property type="match status" value="4"/>
</dbReference>
<feature type="domain" description="PAS" evidence="2">
    <location>
        <begin position="854"/>
        <end position="905"/>
    </location>
</feature>
<dbReference type="SUPFAM" id="SSF55785">
    <property type="entry name" value="PYP-like sensor domain (PAS domain)"/>
    <property type="match status" value="1"/>
</dbReference>
<dbReference type="Pfam" id="PF07228">
    <property type="entry name" value="SpoIIE"/>
    <property type="match status" value="1"/>
</dbReference>
<accession>A0A420XU08</accession>
<dbReference type="InterPro" id="IPR003594">
    <property type="entry name" value="HATPase_dom"/>
</dbReference>
<dbReference type="Pfam" id="PF13581">
    <property type="entry name" value="HATPase_c_2"/>
    <property type="match status" value="1"/>
</dbReference>
<dbReference type="InParanoid" id="A0A420XU08"/>
<evidence type="ECO:0000313" key="3">
    <source>
        <dbReference type="EMBL" id="RKS80315.1"/>
    </source>
</evidence>
<dbReference type="PROSITE" id="PS50112">
    <property type="entry name" value="PAS"/>
    <property type="match status" value="1"/>
</dbReference>
<dbReference type="RefSeq" id="WP_121192021.1">
    <property type="nucleotide sequence ID" value="NZ_RBWV01000009.1"/>
</dbReference>
<dbReference type="InterPro" id="IPR001932">
    <property type="entry name" value="PPM-type_phosphatase-like_dom"/>
</dbReference>
<dbReference type="InterPro" id="IPR003018">
    <property type="entry name" value="GAF"/>
</dbReference>
<dbReference type="PANTHER" id="PTHR43156:SF2">
    <property type="entry name" value="STAGE II SPORULATION PROTEIN E"/>
    <property type="match status" value="1"/>
</dbReference>